<name>A0ABZ2YRT3_9BACT</name>
<protein>
    <recommendedName>
        <fullName evidence="3">Circularly permuted type 2 ATP-grasp protein</fullName>
    </recommendedName>
</protein>
<keyword evidence="2" id="KW-1185">Reference proteome</keyword>
<evidence type="ECO:0000313" key="1">
    <source>
        <dbReference type="EMBL" id="WZN42250.1"/>
    </source>
</evidence>
<dbReference type="EMBL" id="CP149822">
    <property type="protein sequence ID" value="WZN42250.1"/>
    <property type="molecule type" value="Genomic_DNA"/>
</dbReference>
<gene>
    <name evidence="1" type="ORF">WJU16_04265</name>
</gene>
<evidence type="ECO:0008006" key="3">
    <source>
        <dbReference type="Google" id="ProtNLM"/>
    </source>
</evidence>
<dbReference type="SUPFAM" id="SSF56059">
    <property type="entry name" value="Glutathione synthetase ATP-binding domain-like"/>
    <property type="match status" value="1"/>
</dbReference>
<accession>A0ABZ2YRT3</accession>
<reference evidence="2" key="1">
    <citation type="submission" date="2024-03" db="EMBL/GenBank/DDBJ databases">
        <title>Chitinophaga horti sp. nov., isolated from garden soil.</title>
        <authorList>
            <person name="Lee D.S."/>
            <person name="Han D.M."/>
            <person name="Baek J.H."/>
            <person name="Choi D.G."/>
            <person name="Jeon J.H."/>
            <person name="Jeon C.O."/>
        </authorList>
    </citation>
    <scope>NUCLEOTIDE SEQUENCE [LARGE SCALE GENOMIC DNA]</scope>
    <source>
        <strain evidence="2">GPA1</strain>
    </source>
</reference>
<evidence type="ECO:0000313" key="2">
    <source>
        <dbReference type="Proteomes" id="UP001485459"/>
    </source>
</evidence>
<dbReference type="Proteomes" id="UP001485459">
    <property type="component" value="Chromosome"/>
</dbReference>
<organism evidence="1 2">
    <name type="scientific">Chitinophaga pollutisoli</name>
    <dbReference type="NCBI Taxonomy" id="3133966"/>
    <lineage>
        <taxon>Bacteria</taxon>
        <taxon>Pseudomonadati</taxon>
        <taxon>Bacteroidota</taxon>
        <taxon>Chitinophagia</taxon>
        <taxon>Chitinophagales</taxon>
        <taxon>Chitinophagaceae</taxon>
        <taxon>Chitinophaga</taxon>
    </lineage>
</organism>
<dbReference type="RefSeq" id="WP_341837085.1">
    <property type="nucleotide sequence ID" value="NZ_CP149822.1"/>
</dbReference>
<sequence length="397" mass="44970">MIPDIRHAYNQSFSPARYQDLLKELGRISGVEPAFRVAETPVFIPRELTNRLLEAGDEILKVVTRPDIKTLTAGAIPKTFNVPGENARPQFIIIDFAVTRANDGSLTPKLIELQGFPSLFGFQQLLAAAYRRHTNVPSGLENLGKGLDDHSYRDLLRRTIVGSKPPEETILLEVLPLQQKTLIDFACTEEMLGIPVVCVSELKQSGRQLYFERQGRKRPVSRIYNRVIFEDLENMRPQLGNPIDLRQDFDVEWAPHPNWYYRISKYLLPHIHGPFAPRAWFLDEIPVLPQQLDQFVLKPLFSFAGQGVIIDPTPEDVAKISDPGNWILQEKVEYAQAVETPTGPAKCEIRLMYCWPDDAPAPILAQNLARLSKGKMIGVSYNQSQDWVGGSSSFFEY</sequence>
<proteinExistence type="predicted"/>